<accession>A0AAX3RNL8</accession>
<dbReference type="Proteomes" id="UP001214898">
    <property type="component" value="Chromosome"/>
</dbReference>
<dbReference type="PANTHER" id="PTHR39209:SF2">
    <property type="entry name" value="CYTOPLASMIC PROTEIN"/>
    <property type="match status" value="1"/>
</dbReference>
<dbReference type="GO" id="GO:0004826">
    <property type="term" value="F:phenylalanine-tRNA ligase activity"/>
    <property type="evidence" value="ECO:0007669"/>
    <property type="project" value="InterPro"/>
</dbReference>
<name>A0AAX3RNL8_BACIU</name>
<dbReference type="PANTHER" id="PTHR39209">
    <property type="match status" value="1"/>
</dbReference>
<protein>
    <submittedName>
        <fullName evidence="1">B3/B4 domain-containing protein</fullName>
    </submittedName>
</protein>
<dbReference type="GO" id="GO:0003723">
    <property type="term" value="F:RNA binding"/>
    <property type="evidence" value="ECO:0007669"/>
    <property type="project" value="InterPro"/>
</dbReference>
<evidence type="ECO:0000313" key="2">
    <source>
        <dbReference type="Proteomes" id="UP001214898"/>
    </source>
</evidence>
<dbReference type="InterPro" id="IPR005146">
    <property type="entry name" value="B3/B4_tRNA-bd"/>
</dbReference>
<dbReference type="SMART" id="SM00873">
    <property type="entry name" value="B3_4"/>
    <property type="match status" value="1"/>
</dbReference>
<dbReference type="SUPFAM" id="SSF56037">
    <property type="entry name" value="PheT/TilS domain"/>
    <property type="match status" value="1"/>
</dbReference>
<reference evidence="1" key="1">
    <citation type="submission" date="2025-02" db="EMBL/GenBank/DDBJ databases">
        <title>Complete genome sequences of 52 Bacillus and Priestia strains isolated from West-African fermentations and 26 reference strains from the DSMZ collection.</title>
        <authorList>
            <person name="Wiedenbein E.S."/>
            <person name="Canoy T.S."/>
            <person name="Hui Y."/>
            <person name="Parkouda C."/>
            <person name="Dawende C."/>
            <person name="Ametefe E."/>
            <person name="Jespersen L."/>
            <person name="Nielsen D.S."/>
        </authorList>
    </citation>
    <scope>NUCLEOTIDE SEQUENCE</scope>
    <source>
        <strain evidence="1">PRO56</strain>
    </source>
</reference>
<proteinExistence type="predicted"/>
<sequence>MKHHRKTSNNEKNIRMGGLKFYCIYSMEHLQTKSRGRTNFHMGKLYTLSIEKEMLEKFKDIHLTGIIVKNLKVKSINPNFFEPYISGLNELYKQQDVTENEEVKKWRNIYKEMGLKPSKYHCSFESILRRYLKGFNFLGINNVVDSYNSVSLLHQKCIGGYDLDKIQNKITLRFAKEGETCLPIGASEPISLSKNSVVYADEEKVLCSYWNYRDSEYTKITENTKNSIFFIDEIDATPKKGKNAIKDLANLLKDTCDAQIIYQFELSNEYPTNYFEV</sequence>
<dbReference type="Pfam" id="PF03483">
    <property type="entry name" value="B3_4"/>
    <property type="match status" value="1"/>
</dbReference>
<dbReference type="InterPro" id="IPR020825">
    <property type="entry name" value="Phe-tRNA_synthase-like_B3/B4"/>
</dbReference>
<dbReference type="EMBL" id="CP120576">
    <property type="protein sequence ID" value="WEY85993.2"/>
    <property type="molecule type" value="Genomic_DNA"/>
</dbReference>
<organism evidence="1 2">
    <name type="scientific">Bacillus subtilis</name>
    <dbReference type="NCBI Taxonomy" id="1423"/>
    <lineage>
        <taxon>Bacteria</taxon>
        <taxon>Bacillati</taxon>
        <taxon>Bacillota</taxon>
        <taxon>Bacilli</taxon>
        <taxon>Bacillales</taxon>
        <taxon>Bacillaceae</taxon>
        <taxon>Bacillus</taxon>
    </lineage>
</organism>
<evidence type="ECO:0000313" key="1">
    <source>
        <dbReference type="EMBL" id="WEY85993.2"/>
    </source>
</evidence>
<gene>
    <name evidence="1" type="ORF">P5633_07635</name>
</gene>
<dbReference type="Gene3D" id="3.50.40.10">
    <property type="entry name" value="Phenylalanyl-trna Synthetase, Chain B, domain 3"/>
    <property type="match status" value="1"/>
</dbReference>